<comment type="caution">
    <text evidence="1">The sequence shown here is derived from an EMBL/GenBank/DDBJ whole genome shotgun (WGS) entry which is preliminary data.</text>
</comment>
<dbReference type="PANTHER" id="PTHR42194">
    <property type="entry name" value="UPF0276 PROTEIN HI_1600"/>
    <property type="match status" value="1"/>
</dbReference>
<dbReference type="EMBL" id="MARB01000011">
    <property type="protein sequence ID" value="ODJ87528.1"/>
    <property type="molecule type" value="Genomic_DNA"/>
</dbReference>
<proteinExistence type="predicted"/>
<gene>
    <name evidence="1" type="ORF">CODIS_22390</name>
</gene>
<dbReference type="PANTHER" id="PTHR42194:SF1">
    <property type="entry name" value="UPF0276 PROTEIN HI_1600"/>
    <property type="match status" value="1"/>
</dbReference>
<protein>
    <submittedName>
        <fullName evidence="1">Uncharacterized protein</fullName>
    </submittedName>
</protein>
<evidence type="ECO:0000313" key="1">
    <source>
        <dbReference type="EMBL" id="ODJ87528.1"/>
    </source>
</evidence>
<dbReference type="NCBIfam" id="NF003818">
    <property type="entry name" value="PRK05409.1"/>
    <property type="match status" value="1"/>
</dbReference>
<dbReference type="Gene3D" id="3.20.20.150">
    <property type="entry name" value="Divalent-metal-dependent TIM barrel enzymes"/>
    <property type="match status" value="1"/>
</dbReference>
<accession>A0A7Z0VKY2</accession>
<reference evidence="1 2" key="1">
    <citation type="submission" date="2016-06" db="EMBL/GenBank/DDBJ databases">
        <title>Genome sequence of endosymbiont of Candidatus Endolucinida thiodiazotropha.</title>
        <authorList>
            <person name="Poehlein A."/>
            <person name="Koenig S."/>
            <person name="Heiden S.E."/>
            <person name="Thuermer A."/>
            <person name="Voget S."/>
            <person name="Daniel R."/>
            <person name="Markert S."/>
            <person name="Gros O."/>
            <person name="Schweder T."/>
        </authorList>
    </citation>
    <scope>NUCLEOTIDE SEQUENCE [LARGE SCALE GENOMIC DNA]</scope>
    <source>
        <strain evidence="1 2">COS</strain>
    </source>
</reference>
<dbReference type="OrthoDB" id="9763101at2"/>
<dbReference type="AlphaFoldDB" id="A0A7Z0VKY2"/>
<dbReference type="InterPro" id="IPR036237">
    <property type="entry name" value="Xyl_isomerase-like_sf"/>
</dbReference>
<dbReference type="InterPro" id="IPR007801">
    <property type="entry name" value="MbnB/TglH/ChrH"/>
</dbReference>
<keyword evidence="2" id="KW-1185">Reference proteome</keyword>
<dbReference type="Pfam" id="PF05114">
    <property type="entry name" value="MbnB_TglH_ChrH"/>
    <property type="match status" value="1"/>
</dbReference>
<evidence type="ECO:0000313" key="2">
    <source>
        <dbReference type="Proteomes" id="UP000094769"/>
    </source>
</evidence>
<dbReference type="RefSeq" id="WP_069124831.1">
    <property type="nucleotide sequence ID" value="NZ_MARB01000011.1"/>
</dbReference>
<dbReference type="Proteomes" id="UP000094769">
    <property type="component" value="Unassembled WGS sequence"/>
</dbReference>
<name>A0A7Z0VKY2_9GAMM</name>
<dbReference type="SUPFAM" id="SSF51658">
    <property type="entry name" value="Xylose isomerase-like"/>
    <property type="match status" value="1"/>
</dbReference>
<sequence length="293" mass="33281">MKDISLQSVAAPVPVRAGAGLKPKHYQAIIEQQPDIGWFEIHPENYMGRGGPPLHYLERIRADYPVSLHSVGTSLGSHLPLDTAHLKSLKSLVERFEPGLVSEHLSWSHGYEWYTNDLIPLFYTETTLKLIVEHIDQVQEFLGRKILIENPSTYLQFKQNEIPEQVFYVEAAKRSGAGLLLDINNVFVSCSNHGWSLDEYMSAVPHDMVEEIHLAGHSTQDLEGSTLRVDDHGSPVCSEVWRLYENYINSNGTVPTLIEWDSNIPEFPELFREVCFAEEIIRTANDQYHEATV</sequence>
<organism evidence="1 2">
    <name type="scientific">Candidatus Thiodiazotropha endolucinida</name>
    <dbReference type="NCBI Taxonomy" id="1655433"/>
    <lineage>
        <taxon>Bacteria</taxon>
        <taxon>Pseudomonadati</taxon>
        <taxon>Pseudomonadota</taxon>
        <taxon>Gammaproteobacteria</taxon>
        <taxon>Chromatiales</taxon>
        <taxon>Sedimenticolaceae</taxon>
        <taxon>Candidatus Thiodiazotropha</taxon>
    </lineage>
</organism>